<dbReference type="SUPFAM" id="SSF53901">
    <property type="entry name" value="Thiolase-like"/>
    <property type="match status" value="1"/>
</dbReference>
<dbReference type="InterPro" id="IPR012392">
    <property type="entry name" value="3-ktacl-CoA_syn"/>
</dbReference>
<dbReference type="PANTHER" id="PTHR31561">
    <property type="entry name" value="3-KETOACYL-COA SYNTHASE"/>
    <property type="match status" value="1"/>
</dbReference>
<name>A0AAN7JYI2_9MYRT</name>
<feature type="domain" description="FAE" evidence="4">
    <location>
        <begin position="43"/>
        <end position="321"/>
    </location>
</feature>
<keyword evidence="3" id="KW-0472">Membrane</keyword>
<evidence type="ECO:0000313" key="5">
    <source>
        <dbReference type="EMBL" id="KAK4755547.1"/>
    </source>
</evidence>
<comment type="caution">
    <text evidence="5">The sequence shown here is derived from an EMBL/GenBank/DDBJ whole genome shotgun (WGS) entry which is preliminary data.</text>
</comment>
<evidence type="ECO:0000256" key="1">
    <source>
        <dbReference type="ARBA" id="ARBA00023315"/>
    </source>
</evidence>
<evidence type="ECO:0000256" key="2">
    <source>
        <dbReference type="ARBA" id="ARBA00047375"/>
    </source>
</evidence>
<feature type="transmembrane region" description="Helical" evidence="3">
    <location>
        <begin position="21"/>
        <end position="40"/>
    </location>
</feature>
<keyword evidence="6" id="KW-1185">Reference proteome</keyword>
<evidence type="ECO:0000259" key="4">
    <source>
        <dbReference type="Pfam" id="PF08392"/>
    </source>
</evidence>
<keyword evidence="1" id="KW-0808">Transferase</keyword>
<comment type="catalytic activity">
    <reaction evidence="2">
        <text>a very-long-chain acyl-CoA + malonyl-CoA + H(+) = a very-long-chain 3-oxoacyl-CoA + CO2 + CoA</text>
        <dbReference type="Rhea" id="RHEA:32727"/>
        <dbReference type="ChEBI" id="CHEBI:15378"/>
        <dbReference type="ChEBI" id="CHEBI:16526"/>
        <dbReference type="ChEBI" id="CHEBI:57287"/>
        <dbReference type="ChEBI" id="CHEBI:57384"/>
        <dbReference type="ChEBI" id="CHEBI:90725"/>
        <dbReference type="ChEBI" id="CHEBI:90736"/>
        <dbReference type="EC" id="2.3.1.199"/>
    </reaction>
</comment>
<keyword evidence="3" id="KW-0812">Transmembrane</keyword>
<dbReference type="AlphaFoldDB" id="A0AAN7JYI2"/>
<dbReference type="GO" id="GO:0006633">
    <property type="term" value="P:fatty acid biosynthetic process"/>
    <property type="evidence" value="ECO:0007669"/>
    <property type="project" value="InterPro"/>
</dbReference>
<proteinExistence type="predicted"/>
<dbReference type="Proteomes" id="UP001345219">
    <property type="component" value="Chromosome 8"/>
</dbReference>
<protein>
    <recommendedName>
        <fullName evidence="4">FAE domain-containing protein</fullName>
    </recommendedName>
</protein>
<gene>
    <name evidence="5" type="ORF">SAY87_009304</name>
</gene>
<dbReference type="EMBL" id="JAXIOK010000014">
    <property type="protein sequence ID" value="KAK4755547.1"/>
    <property type="molecule type" value="Genomic_DNA"/>
</dbReference>
<dbReference type="GO" id="GO:0016020">
    <property type="term" value="C:membrane"/>
    <property type="evidence" value="ECO:0007669"/>
    <property type="project" value="InterPro"/>
</dbReference>
<keyword evidence="1" id="KW-0012">Acyltransferase</keyword>
<dbReference type="GO" id="GO:0009922">
    <property type="term" value="F:fatty acid elongase activity"/>
    <property type="evidence" value="ECO:0007669"/>
    <property type="project" value="UniProtKB-EC"/>
</dbReference>
<accession>A0AAN7JYI2</accession>
<dbReference type="Gene3D" id="3.40.47.10">
    <property type="match status" value="1"/>
</dbReference>
<evidence type="ECO:0000313" key="6">
    <source>
        <dbReference type="Proteomes" id="UP001345219"/>
    </source>
</evidence>
<evidence type="ECO:0000256" key="3">
    <source>
        <dbReference type="SAM" id="Phobius"/>
    </source>
</evidence>
<organism evidence="5 6">
    <name type="scientific">Trapa incisa</name>
    <dbReference type="NCBI Taxonomy" id="236973"/>
    <lineage>
        <taxon>Eukaryota</taxon>
        <taxon>Viridiplantae</taxon>
        <taxon>Streptophyta</taxon>
        <taxon>Embryophyta</taxon>
        <taxon>Tracheophyta</taxon>
        <taxon>Spermatophyta</taxon>
        <taxon>Magnoliopsida</taxon>
        <taxon>eudicotyledons</taxon>
        <taxon>Gunneridae</taxon>
        <taxon>Pentapetalae</taxon>
        <taxon>rosids</taxon>
        <taxon>malvids</taxon>
        <taxon>Myrtales</taxon>
        <taxon>Lythraceae</taxon>
        <taxon>Trapa</taxon>
    </lineage>
</organism>
<dbReference type="Pfam" id="PF08392">
    <property type="entry name" value="FAE1_CUT1_RppA"/>
    <property type="match status" value="1"/>
</dbReference>
<keyword evidence="3" id="KW-1133">Transmembrane helix</keyword>
<sequence length="322" mass="35471">MVLSQLRAPKEHAKTGADKKMLPEGIIIVLGFLLLFVKMATTAAKTRRVYLVDFACYKLPESQSCTWAFVAEQFCSMGKLSERNLDFMQKTMERSGMGDSSYLSEGLIKKPVQISLEDALSETRAAMFGAVRDLLEKTGLSGSDIGILVVNCTVFCMNPSLSAMIGHEFKLRDNVICYSLQGMGCSAGLVAIGLAKRLLQVHNDSYALVVSTECITDGMYRGDDRSMILINCFFRVGGAAILLSNQSFHRSTAKYELCHTVQNQTAGSERSYNCIFRKEDDEGEEGISVSKDLLDVACNTIEINIAILGHLILPTSEKFKYS</sequence>
<dbReference type="InterPro" id="IPR016039">
    <property type="entry name" value="Thiolase-like"/>
</dbReference>
<reference evidence="5 6" key="1">
    <citation type="journal article" date="2023" name="Hortic Res">
        <title>Pangenome of water caltrop reveals structural variations and asymmetric subgenome divergence after allopolyploidization.</title>
        <authorList>
            <person name="Zhang X."/>
            <person name="Chen Y."/>
            <person name="Wang L."/>
            <person name="Yuan Y."/>
            <person name="Fang M."/>
            <person name="Shi L."/>
            <person name="Lu R."/>
            <person name="Comes H.P."/>
            <person name="Ma Y."/>
            <person name="Chen Y."/>
            <person name="Huang G."/>
            <person name="Zhou Y."/>
            <person name="Zheng Z."/>
            <person name="Qiu Y."/>
        </authorList>
    </citation>
    <scope>NUCLEOTIDE SEQUENCE [LARGE SCALE GENOMIC DNA]</scope>
    <source>
        <tissue evidence="5">Roots</tissue>
    </source>
</reference>
<dbReference type="InterPro" id="IPR013601">
    <property type="entry name" value="FAE1_typ3_polyketide_synth"/>
</dbReference>